<gene>
    <name evidence="2" type="ORF">DW028_08200</name>
</gene>
<comment type="caution">
    <text evidence="2">The sequence shown here is derived from an EMBL/GenBank/DDBJ whole genome shotgun (WGS) entry which is preliminary data.</text>
</comment>
<dbReference type="Pfam" id="PF04471">
    <property type="entry name" value="Mrr_cat"/>
    <property type="match status" value="1"/>
</dbReference>
<dbReference type="GO" id="GO:0004519">
    <property type="term" value="F:endonuclease activity"/>
    <property type="evidence" value="ECO:0007669"/>
    <property type="project" value="InterPro"/>
</dbReference>
<dbReference type="Gene3D" id="3.40.1350.10">
    <property type="match status" value="1"/>
</dbReference>
<evidence type="ECO:0000313" key="3">
    <source>
        <dbReference type="Proteomes" id="UP000283297"/>
    </source>
</evidence>
<evidence type="ECO:0000259" key="1">
    <source>
        <dbReference type="Pfam" id="PF04471"/>
    </source>
</evidence>
<protein>
    <recommendedName>
        <fullName evidence="1">Restriction endonuclease type IV Mrr domain-containing protein</fullName>
    </recommendedName>
</protein>
<dbReference type="GO" id="GO:0009307">
    <property type="term" value="P:DNA restriction-modification system"/>
    <property type="evidence" value="ECO:0007669"/>
    <property type="project" value="InterPro"/>
</dbReference>
<accession>A0A415JXD2</accession>
<dbReference type="InterPro" id="IPR011335">
    <property type="entry name" value="Restrct_endonuc-II-like"/>
</dbReference>
<dbReference type="Proteomes" id="UP000283297">
    <property type="component" value="Unassembled WGS sequence"/>
</dbReference>
<name>A0A415JXD2_9FIRM</name>
<sequence>MVFVLYLNQNTIINNNLKSSTQEMNMQKNGEEYELFVQDIYKILNCADGLKDVVVQHDVKIEGVSREHQIDVYWQFTCGTVTYRVAVECKDYKNPVTAEKIEAFRATLLDIGDIHGIFAARNGFQSGAQKVAKTYGIQLVQIREPLESDWRGYIKDIHINYTFRFVVNVRPHIYVNKEWTEENEIKQKIAGFKEKSDQTYIVKNKGLTNEDRITIKQLIDKLPSDEEGRDRRYLFEFDNAYLEYEDEYIKIDKIEFTYDVEFGYDTQHISMMNMARAIVNNVITGESFLIDITGNVKNWGKAEK</sequence>
<dbReference type="EMBL" id="QRON01000004">
    <property type="protein sequence ID" value="RHL28617.1"/>
    <property type="molecule type" value="Genomic_DNA"/>
</dbReference>
<organism evidence="2 3">
    <name type="scientific">Agathobacter rectalis</name>
    <dbReference type="NCBI Taxonomy" id="39491"/>
    <lineage>
        <taxon>Bacteria</taxon>
        <taxon>Bacillati</taxon>
        <taxon>Bacillota</taxon>
        <taxon>Clostridia</taxon>
        <taxon>Lachnospirales</taxon>
        <taxon>Lachnospiraceae</taxon>
        <taxon>Agathobacter</taxon>
    </lineage>
</organism>
<dbReference type="GO" id="GO:0003677">
    <property type="term" value="F:DNA binding"/>
    <property type="evidence" value="ECO:0007669"/>
    <property type="project" value="InterPro"/>
</dbReference>
<dbReference type="InterPro" id="IPR007560">
    <property type="entry name" value="Restrct_endonuc_IV_Mrr"/>
</dbReference>
<feature type="domain" description="Restriction endonuclease type IV Mrr" evidence="1">
    <location>
        <begin position="30"/>
        <end position="142"/>
    </location>
</feature>
<reference evidence="2 3" key="1">
    <citation type="submission" date="2018-08" db="EMBL/GenBank/DDBJ databases">
        <title>A genome reference for cultivated species of the human gut microbiota.</title>
        <authorList>
            <person name="Zou Y."/>
            <person name="Xue W."/>
            <person name="Luo G."/>
        </authorList>
    </citation>
    <scope>NUCLEOTIDE SEQUENCE [LARGE SCALE GENOMIC DNA]</scope>
    <source>
        <strain evidence="2 3">AF38-24</strain>
    </source>
</reference>
<proteinExistence type="predicted"/>
<dbReference type="InterPro" id="IPR011856">
    <property type="entry name" value="tRNA_endonuc-like_dom_sf"/>
</dbReference>
<dbReference type="SUPFAM" id="SSF52980">
    <property type="entry name" value="Restriction endonuclease-like"/>
    <property type="match status" value="1"/>
</dbReference>
<dbReference type="AlphaFoldDB" id="A0A415JXD2"/>
<evidence type="ECO:0000313" key="2">
    <source>
        <dbReference type="EMBL" id="RHL28617.1"/>
    </source>
</evidence>